<keyword evidence="5 12" id="KW-0963">Cytoplasm</keyword>
<evidence type="ECO:0000256" key="12">
    <source>
        <dbReference type="PIRNR" id="PIRNR038995"/>
    </source>
</evidence>
<dbReference type="Gene3D" id="1.10.3450.40">
    <property type="entry name" value="Signal recognition particle, SRP68 subunit, RNA-binding domain"/>
    <property type="match status" value="1"/>
</dbReference>
<dbReference type="CDD" id="cd15481">
    <property type="entry name" value="SRP68-RBD"/>
    <property type="match status" value="1"/>
</dbReference>
<dbReference type="AlphaFoldDB" id="A0A813SH76"/>
<dbReference type="PANTHER" id="PTHR12860:SF0">
    <property type="entry name" value="SIGNAL RECOGNITION PARTICLE SUBUNIT SRP68"/>
    <property type="match status" value="1"/>
</dbReference>
<dbReference type="Proteomes" id="UP000663879">
    <property type="component" value="Unassembled WGS sequence"/>
</dbReference>
<evidence type="ECO:0000256" key="4">
    <source>
        <dbReference type="ARBA" id="ARBA00009352"/>
    </source>
</evidence>
<evidence type="ECO:0000256" key="9">
    <source>
        <dbReference type="ARBA" id="ARBA00023242"/>
    </source>
</evidence>
<dbReference type="OrthoDB" id="10255118at2759"/>
<organism evidence="14 15">
    <name type="scientific">Brachionus calyciflorus</name>
    <dbReference type="NCBI Taxonomy" id="104777"/>
    <lineage>
        <taxon>Eukaryota</taxon>
        <taxon>Metazoa</taxon>
        <taxon>Spiralia</taxon>
        <taxon>Gnathifera</taxon>
        <taxon>Rotifera</taxon>
        <taxon>Eurotatoria</taxon>
        <taxon>Monogononta</taxon>
        <taxon>Pseudotrocha</taxon>
        <taxon>Ploima</taxon>
        <taxon>Brachionidae</taxon>
        <taxon>Brachionus</taxon>
    </lineage>
</organism>
<keyword evidence="15" id="KW-1185">Reference proteome</keyword>
<comment type="subcellular location">
    <subcellularLocation>
        <location evidence="2 12">Cytoplasm</location>
    </subcellularLocation>
    <subcellularLocation>
        <location evidence="1">Endoplasmic reticulum</location>
    </subcellularLocation>
    <subcellularLocation>
        <location evidence="3">Nucleus</location>
        <location evidence="3">Nucleolus</location>
    </subcellularLocation>
</comment>
<evidence type="ECO:0000313" key="14">
    <source>
        <dbReference type="EMBL" id="CAF0795053.1"/>
    </source>
</evidence>
<keyword evidence="10 12" id="KW-0687">Ribonucleoprotein</keyword>
<dbReference type="GO" id="GO:0005786">
    <property type="term" value="C:signal recognition particle, endoplasmic reticulum targeting"/>
    <property type="evidence" value="ECO:0007669"/>
    <property type="project" value="UniProtKB-KW"/>
</dbReference>
<reference evidence="14" key="1">
    <citation type="submission" date="2021-02" db="EMBL/GenBank/DDBJ databases">
        <authorList>
            <person name="Nowell W R."/>
        </authorList>
    </citation>
    <scope>NUCLEOTIDE SEQUENCE</scope>
    <source>
        <strain evidence="14">Ploen Becks lab</strain>
    </source>
</reference>
<evidence type="ECO:0000256" key="6">
    <source>
        <dbReference type="ARBA" id="ARBA00022824"/>
    </source>
</evidence>
<protein>
    <recommendedName>
        <fullName evidence="11 12">Signal recognition particle subunit SRP68</fullName>
        <shortName evidence="12">SRP68</shortName>
    </recommendedName>
</protein>
<evidence type="ECO:0000256" key="2">
    <source>
        <dbReference type="ARBA" id="ARBA00004496"/>
    </source>
</evidence>
<dbReference type="InterPro" id="IPR038253">
    <property type="entry name" value="SRP68_N_sf"/>
</dbReference>
<comment type="similarity">
    <text evidence="4 12">Belongs to the SRP68 family.</text>
</comment>
<dbReference type="PIRSF" id="PIRSF038995">
    <property type="entry name" value="SRP68"/>
    <property type="match status" value="1"/>
</dbReference>
<keyword evidence="7 12" id="KW-0694">RNA-binding</keyword>
<keyword evidence="8 12" id="KW-0733">Signal recognition particle</keyword>
<evidence type="ECO:0000256" key="11">
    <source>
        <dbReference type="ARBA" id="ARBA00029498"/>
    </source>
</evidence>
<keyword evidence="9" id="KW-0539">Nucleus</keyword>
<evidence type="ECO:0000256" key="13">
    <source>
        <dbReference type="SAM" id="Coils"/>
    </source>
</evidence>
<dbReference type="GO" id="GO:0008312">
    <property type="term" value="F:7S RNA binding"/>
    <property type="evidence" value="ECO:0007669"/>
    <property type="project" value="InterPro"/>
</dbReference>
<sequence>MPSNELSEKVITTGESETPSLISQQTTLTLEALLIIKESQQQHGLRHMDYQRYRSYCSRRVRRVRKTLHVQCGSRKYQKKEITEEDLNDSKILLIPLFQAERAWAYAMQLKQESNTEPRKKFHLLNRLRKAIKHADHLEMLSRSAKCDARSKLEAQGYQALIKGQFNFEMQKWKESLAQFILAKSIYEKLSLALKGDDSQVYYVQKCEEIEPNLRYCNYKLGDKNAQKDLIDLKLKSTFGTELAENIDSLISQTKEKQVITFSEVVWRNKIPLQIKNEKIRLFLSNVQEYEKRLSGPSETFDAKMEIYESILKESVDTIQIVRDELKLDPHFQTIQKGASLQPDDKPSNLLLLFAYLSWTRINKTIERNLLMVDLYKSQLGVQTNNQTDDGNKIKNVKPQDIVRLYDIIIQNYTDMSQLPGLIYDQEYQNDSELIILLHKTFRAYYISLFYLANKKYKESIGFCFKVDNYLKQLDLMLKGLKKTELKVDEMRSKMDKLKIDLEQFKYRIQTEALLEDKMEELSLKEQEQNREKLEKIPLIDRMDIYLEDSSLVSTTPNVARLALNFEPVQCKPLFFDLALNHLDLPNLEDKIEQKQQSQNGAQQQQQQGVKGFIKGFFGFK</sequence>
<dbReference type="EMBL" id="CAJNOC010000714">
    <property type="protein sequence ID" value="CAF0795053.1"/>
    <property type="molecule type" value="Genomic_DNA"/>
</dbReference>
<keyword evidence="6" id="KW-0256">Endoplasmic reticulum</keyword>
<name>A0A813SH76_9BILA</name>
<comment type="function">
    <text evidence="12">Component of the signal recognition particle (SRP) complex, a ribonucleoprotein complex that mediates the cotranslational targeting of secretory and membrane proteins to the endoplasmic reticulum (ER). The SRP complex interacts with the signal sequence in nascent secretory and membrane proteins and directs them to the membrane of the ER.</text>
</comment>
<evidence type="ECO:0000256" key="3">
    <source>
        <dbReference type="ARBA" id="ARBA00004604"/>
    </source>
</evidence>
<dbReference type="Pfam" id="PF16969">
    <property type="entry name" value="SRP68"/>
    <property type="match status" value="1"/>
</dbReference>
<dbReference type="PANTHER" id="PTHR12860">
    <property type="entry name" value="SIGNAL RECOGNITION PARTICLE 68 KDA PROTEIN"/>
    <property type="match status" value="1"/>
</dbReference>
<dbReference type="InterPro" id="IPR026258">
    <property type="entry name" value="SRP68"/>
</dbReference>
<dbReference type="GO" id="GO:0005730">
    <property type="term" value="C:nucleolus"/>
    <property type="evidence" value="ECO:0007669"/>
    <property type="project" value="UniProtKB-SubCell"/>
</dbReference>
<evidence type="ECO:0000256" key="7">
    <source>
        <dbReference type="ARBA" id="ARBA00022884"/>
    </source>
</evidence>
<dbReference type="GO" id="GO:0005783">
    <property type="term" value="C:endoplasmic reticulum"/>
    <property type="evidence" value="ECO:0007669"/>
    <property type="project" value="UniProtKB-SubCell"/>
</dbReference>
<evidence type="ECO:0000256" key="8">
    <source>
        <dbReference type="ARBA" id="ARBA00023135"/>
    </source>
</evidence>
<dbReference type="InterPro" id="IPR034652">
    <property type="entry name" value="SRP68-RBD"/>
</dbReference>
<dbReference type="FunFam" id="1.10.3450.40:FF:000001">
    <property type="entry name" value="Signal recognition particle subunit SRP68"/>
    <property type="match status" value="1"/>
</dbReference>
<evidence type="ECO:0000256" key="5">
    <source>
        <dbReference type="ARBA" id="ARBA00022490"/>
    </source>
</evidence>
<dbReference type="GO" id="GO:0030942">
    <property type="term" value="F:endoplasmic reticulum signal peptide binding"/>
    <property type="evidence" value="ECO:0007669"/>
    <property type="project" value="InterPro"/>
</dbReference>
<evidence type="ECO:0000313" key="15">
    <source>
        <dbReference type="Proteomes" id="UP000663879"/>
    </source>
</evidence>
<accession>A0A813SH76</accession>
<keyword evidence="13" id="KW-0175">Coiled coil</keyword>
<dbReference type="GO" id="GO:0005829">
    <property type="term" value="C:cytosol"/>
    <property type="evidence" value="ECO:0007669"/>
    <property type="project" value="UniProtKB-ARBA"/>
</dbReference>
<evidence type="ECO:0000256" key="1">
    <source>
        <dbReference type="ARBA" id="ARBA00004240"/>
    </source>
</evidence>
<feature type="coiled-coil region" evidence="13">
    <location>
        <begin position="481"/>
        <end position="535"/>
    </location>
</feature>
<comment type="caution">
    <text evidence="14">The sequence shown here is derived from an EMBL/GenBank/DDBJ whole genome shotgun (WGS) entry which is preliminary data.</text>
</comment>
<dbReference type="GO" id="GO:0006614">
    <property type="term" value="P:SRP-dependent cotranslational protein targeting to membrane"/>
    <property type="evidence" value="ECO:0007669"/>
    <property type="project" value="InterPro"/>
</dbReference>
<dbReference type="GO" id="GO:0005047">
    <property type="term" value="F:signal recognition particle binding"/>
    <property type="evidence" value="ECO:0007669"/>
    <property type="project" value="InterPro"/>
</dbReference>
<proteinExistence type="inferred from homology"/>
<gene>
    <name evidence="14" type="ORF">OXX778_LOCUS6170</name>
</gene>
<evidence type="ECO:0000256" key="10">
    <source>
        <dbReference type="ARBA" id="ARBA00023274"/>
    </source>
</evidence>